<name>A0ABP8FSG8_9BACT</name>
<proteinExistence type="predicted"/>
<gene>
    <name evidence="1" type="ORF">GCM10023143_18140</name>
</gene>
<comment type="caution">
    <text evidence="1">The sequence shown here is derived from an EMBL/GenBank/DDBJ whole genome shotgun (WGS) entry which is preliminary data.</text>
</comment>
<dbReference type="RefSeq" id="WP_344978417.1">
    <property type="nucleotide sequence ID" value="NZ_BAABFN010000004.1"/>
</dbReference>
<evidence type="ECO:0000313" key="2">
    <source>
        <dbReference type="Proteomes" id="UP001501207"/>
    </source>
</evidence>
<reference evidence="2" key="1">
    <citation type="journal article" date="2019" name="Int. J. Syst. Evol. Microbiol.">
        <title>The Global Catalogue of Microorganisms (GCM) 10K type strain sequencing project: providing services to taxonomists for standard genome sequencing and annotation.</title>
        <authorList>
            <consortium name="The Broad Institute Genomics Platform"/>
            <consortium name="The Broad Institute Genome Sequencing Center for Infectious Disease"/>
            <person name="Wu L."/>
            <person name="Ma J."/>
        </authorList>
    </citation>
    <scope>NUCLEOTIDE SEQUENCE [LARGE SCALE GENOMIC DNA]</scope>
    <source>
        <strain evidence="2">JCM 17664</strain>
    </source>
</reference>
<dbReference type="Proteomes" id="UP001501207">
    <property type="component" value="Unassembled WGS sequence"/>
</dbReference>
<sequence>MDVLQIIPTYIINLKDRKDRKKHIFKEFALKNEFNVKMIEPIKHGIGAISLWTTVKFILQDLVDDKDNYILICEDDHKFTHSYNMKFLFDNIKIAESLNADLLVGGVSSLTSLIQVSKNLYWVEKFSGLQFTIIFRKFFNHIFEADFDQTDAADYKMCSLTDHKFFIYPFISIQKDFGYSDATPKNNSKGCVKNLFKQSNEKVKLLKEVSSFYKKYKLEIGVTNDKSWDNIMIPTYVINLRADLKSHIQKQFEGRSEFDLMIIESCKHKIKTIELWLSIRKIIEMAIKNKDDVIIICDPTHEFTSHYTKRFLIQNIIEAHEQYADYLCGGINGFETALPIANSRFWINQILSTQFMIIYKKFFKRILNAPFHDDVISNLLLSELATNKMVIYPFISIQMRLGDSNQRFSNDKIMKTIERLEVIQKIYSIFGQ</sequence>
<keyword evidence="2" id="KW-1185">Reference proteome</keyword>
<organism evidence="1 2">
    <name type="scientific">Compostibacter hankyongensis</name>
    <dbReference type="NCBI Taxonomy" id="1007089"/>
    <lineage>
        <taxon>Bacteria</taxon>
        <taxon>Pseudomonadati</taxon>
        <taxon>Bacteroidota</taxon>
        <taxon>Chitinophagia</taxon>
        <taxon>Chitinophagales</taxon>
        <taxon>Chitinophagaceae</taxon>
        <taxon>Compostibacter</taxon>
    </lineage>
</organism>
<protein>
    <recommendedName>
        <fullName evidence="3">Glycosyltransferase family 25 protein</fullName>
    </recommendedName>
</protein>
<dbReference type="EMBL" id="BAABFN010000004">
    <property type="protein sequence ID" value="GAA4309985.1"/>
    <property type="molecule type" value="Genomic_DNA"/>
</dbReference>
<evidence type="ECO:0008006" key="3">
    <source>
        <dbReference type="Google" id="ProtNLM"/>
    </source>
</evidence>
<evidence type="ECO:0000313" key="1">
    <source>
        <dbReference type="EMBL" id="GAA4309985.1"/>
    </source>
</evidence>
<accession>A0ABP8FSG8</accession>